<dbReference type="PANTHER" id="PTHR10855:SF2">
    <property type="entry name" value="COP9 SIGNALOSOME COMPLEX SUBUNIT 4"/>
    <property type="match status" value="1"/>
</dbReference>
<accession>A0AAV0BLK8</accession>
<gene>
    <name evidence="5" type="ORF">PPACK8108_LOCUS23048</name>
</gene>
<dbReference type="GO" id="GO:0005829">
    <property type="term" value="C:cytosol"/>
    <property type="evidence" value="ECO:0007669"/>
    <property type="project" value="TreeGrafter"/>
</dbReference>
<evidence type="ECO:0000256" key="3">
    <source>
        <dbReference type="ARBA" id="ARBA00022790"/>
    </source>
</evidence>
<dbReference type="InterPro" id="IPR000717">
    <property type="entry name" value="PCI_dom"/>
</dbReference>
<dbReference type="AlphaFoldDB" id="A0AAV0BLK8"/>
<sequence>MDLIIKRSETCLNRASLLIPITTDQTIILSFKLSQARIFDSKRRFEEASKKYHEISLTDQDLAHEERSFCLSASMVCAILAKAGPARTRILRDLYRDNRTRELPNFAILSKMFYDQLIRPDELVEFKKTLKTHHLAKLNNSFAILEEEDDDNNSNSNDDEDRRMIVGEDGESCLRKEQVLRDGPETVLDQSIIQHNLLSTSKLYRNISFRALGKYLGLKPFVVESMVRVMIQENRLRAKINQADGFIDFDDYCKTDEIESEQVLISNVVLSGSNQKDNTSEKSDRKRLIEILPESIRWDESIHLTKKKK</sequence>
<comment type="caution">
    <text evidence="5">The sequence shown here is derived from an EMBL/GenBank/DDBJ whole genome shotgun (WGS) entry which is preliminary data.</text>
</comment>
<dbReference type="InterPro" id="IPR036388">
    <property type="entry name" value="WH-like_DNA-bd_sf"/>
</dbReference>
<reference evidence="5" key="1">
    <citation type="submission" date="2022-06" db="EMBL/GenBank/DDBJ databases">
        <authorList>
            <consortium name="SYNGENTA / RWTH Aachen University"/>
        </authorList>
    </citation>
    <scope>NUCLEOTIDE SEQUENCE</scope>
</reference>
<dbReference type="InterPro" id="IPR036390">
    <property type="entry name" value="WH_DNA-bd_sf"/>
</dbReference>
<name>A0AAV0BLK8_PHAPC</name>
<dbReference type="Gene3D" id="1.10.10.10">
    <property type="entry name" value="Winged helix-like DNA-binding domain superfamily/Winged helix DNA-binding domain"/>
    <property type="match status" value="1"/>
</dbReference>
<protein>
    <recommendedName>
        <fullName evidence="2">COP9 signalosome complex subunit 4</fullName>
    </recommendedName>
</protein>
<evidence type="ECO:0000256" key="1">
    <source>
        <dbReference type="ARBA" id="ARBA00010417"/>
    </source>
</evidence>
<proteinExistence type="inferred from homology"/>
<keyword evidence="6" id="KW-1185">Reference proteome</keyword>
<dbReference type="PANTHER" id="PTHR10855">
    <property type="entry name" value="26S PROTEASOME NON-ATPASE REGULATORY SUBUNIT 12/COP9 SIGNALOSOME COMPLEX SUBUNIT 4"/>
    <property type="match status" value="1"/>
</dbReference>
<dbReference type="SUPFAM" id="SSF46785">
    <property type="entry name" value="Winged helix' DNA-binding domain"/>
    <property type="match status" value="1"/>
</dbReference>
<evidence type="ECO:0000313" key="5">
    <source>
        <dbReference type="EMBL" id="CAH7688132.1"/>
    </source>
</evidence>
<dbReference type="EMBL" id="CALTRL010005957">
    <property type="protein sequence ID" value="CAH7688132.1"/>
    <property type="molecule type" value="Genomic_DNA"/>
</dbReference>
<keyword evidence="3" id="KW-0736">Signalosome</keyword>
<dbReference type="InterPro" id="IPR040134">
    <property type="entry name" value="PSMD12/CSN4"/>
</dbReference>
<organism evidence="5 6">
    <name type="scientific">Phakopsora pachyrhizi</name>
    <name type="common">Asian soybean rust disease fungus</name>
    <dbReference type="NCBI Taxonomy" id="170000"/>
    <lineage>
        <taxon>Eukaryota</taxon>
        <taxon>Fungi</taxon>
        <taxon>Dikarya</taxon>
        <taxon>Basidiomycota</taxon>
        <taxon>Pucciniomycotina</taxon>
        <taxon>Pucciniomycetes</taxon>
        <taxon>Pucciniales</taxon>
        <taxon>Phakopsoraceae</taxon>
        <taxon>Phakopsora</taxon>
    </lineage>
</organism>
<dbReference type="Proteomes" id="UP001153365">
    <property type="component" value="Unassembled WGS sequence"/>
</dbReference>
<comment type="similarity">
    <text evidence="1">Belongs to the CSN4 family.</text>
</comment>
<dbReference type="Pfam" id="PF01399">
    <property type="entry name" value="PCI"/>
    <property type="match status" value="1"/>
</dbReference>
<feature type="domain" description="PCI" evidence="4">
    <location>
        <begin position="187"/>
        <end position="249"/>
    </location>
</feature>
<evidence type="ECO:0000259" key="4">
    <source>
        <dbReference type="Pfam" id="PF01399"/>
    </source>
</evidence>
<dbReference type="GO" id="GO:0008180">
    <property type="term" value="C:COP9 signalosome"/>
    <property type="evidence" value="ECO:0007669"/>
    <property type="project" value="UniProtKB-KW"/>
</dbReference>
<evidence type="ECO:0000313" key="6">
    <source>
        <dbReference type="Proteomes" id="UP001153365"/>
    </source>
</evidence>
<evidence type="ECO:0000256" key="2">
    <source>
        <dbReference type="ARBA" id="ARBA00014881"/>
    </source>
</evidence>